<reference evidence="1" key="1">
    <citation type="submission" date="2018-02" db="EMBL/GenBank/DDBJ databases">
        <title>Rhizophora mucronata_Transcriptome.</title>
        <authorList>
            <person name="Meera S.P."/>
            <person name="Sreeshan A."/>
            <person name="Augustine A."/>
        </authorList>
    </citation>
    <scope>NUCLEOTIDE SEQUENCE</scope>
    <source>
        <tissue evidence="1">Leaf</tissue>
    </source>
</reference>
<dbReference type="AlphaFoldDB" id="A0A2P2M9A3"/>
<protein>
    <submittedName>
        <fullName evidence="1">Uncharacterized protein</fullName>
    </submittedName>
</protein>
<evidence type="ECO:0000313" key="1">
    <source>
        <dbReference type="EMBL" id="MBX26787.1"/>
    </source>
</evidence>
<sequence length="18" mass="2084">MKHQIPSPTVFPSLLLFK</sequence>
<name>A0A2P2M9A3_RHIMU</name>
<accession>A0A2P2M9A3</accession>
<proteinExistence type="predicted"/>
<organism evidence="1">
    <name type="scientific">Rhizophora mucronata</name>
    <name type="common">Asiatic mangrove</name>
    <dbReference type="NCBI Taxonomy" id="61149"/>
    <lineage>
        <taxon>Eukaryota</taxon>
        <taxon>Viridiplantae</taxon>
        <taxon>Streptophyta</taxon>
        <taxon>Embryophyta</taxon>
        <taxon>Tracheophyta</taxon>
        <taxon>Spermatophyta</taxon>
        <taxon>Magnoliopsida</taxon>
        <taxon>eudicotyledons</taxon>
        <taxon>Gunneridae</taxon>
        <taxon>Pentapetalae</taxon>
        <taxon>rosids</taxon>
        <taxon>fabids</taxon>
        <taxon>Malpighiales</taxon>
        <taxon>Rhizophoraceae</taxon>
        <taxon>Rhizophora</taxon>
    </lineage>
</organism>
<dbReference type="EMBL" id="GGEC01046303">
    <property type="protein sequence ID" value="MBX26787.1"/>
    <property type="molecule type" value="Transcribed_RNA"/>
</dbReference>